<dbReference type="Proteomes" id="UP001642540">
    <property type="component" value="Unassembled WGS sequence"/>
</dbReference>
<dbReference type="PANTHER" id="PTHR46672">
    <property type="entry name" value="OS08G0495500 PROTEIN-RELATED"/>
    <property type="match status" value="1"/>
</dbReference>
<dbReference type="InterPro" id="IPR044714">
    <property type="entry name" value="AtSIBP1-like"/>
</dbReference>
<dbReference type="EMBL" id="CAXLJM020000039">
    <property type="protein sequence ID" value="CAL8108229.1"/>
    <property type="molecule type" value="Genomic_DNA"/>
</dbReference>
<dbReference type="SMART" id="SM00225">
    <property type="entry name" value="BTB"/>
    <property type="match status" value="1"/>
</dbReference>
<evidence type="ECO:0000313" key="3">
    <source>
        <dbReference type="Proteomes" id="UP001642540"/>
    </source>
</evidence>
<dbReference type="PROSITE" id="PS50097">
    <property type="entry name" value="BTB"/>
    <property type="match status" value="1"/>
</dbReference>
<dbReference type="Gene3D" id="3.30.710.10">
    <property type="entry name" value="Potassium Channel Kv1.1, Chain A"/>
    <property type="match status" value="1"/>
</dbReference>
<dbReference type="InterPro" id="IPR011333">
    <property type="entry name" value="SKP1/BTB/POZ_sf"/>
</dbReference>
<reference evidence="2 3" key="1">
    <citation type="submission" date="2024-08" db="EMBL/GenBank/DDBJ databases">
        <authorList>
            <person name="Cucini C."/>
            <person name="Frati F."/>
        </authorList>
    </citation>
    <scope>NUCLEOTIDE SEQUENCE [LARGE SCALE GENOMIC DNA]</scope>
</reference>
<dbReference type="SUPFAM" id="SSF54695">
    <property type="entry name" value="POZ domain"/>
    <property type="match status" value="1"/>
</dbReference>
<sequence>MAVYLVKNEPFKANFKANTTTRTVAIVDFVVELRSASYSEESEKFCSDLKLFIESNGLSENQIFLAFIVSRCCTDNDAFIGEGSSLSFAVNAHEKPLAMKVQVAGKFLDKLLKGFTEKMKIELDFEKSGEKCNVISKELSIPVVNPTRKHYSYTFEDELEIFAWTNFYLIAASSSGTMTIKLLKCNTSPFPDATAITKKILHDQIHCDFALQAKNGTFAPCHMSFLTCHSKIFERMFKTDCKEVHEKSCPTSLTEEAVNALLKFLYYSDLDDATKSPNISLELLKTAHEYDMATLEIVLKRLLLGKSNDWFELDMVLLLFQFALKVEDYKDLKGKAVEVIKSKLGALRASAACEQVFKNDPEAAMELFLLCMNQ</sequence>
<feature type="domain" description="BTB" evidence="1">
    <location>
        <begin position="207"/>
        <end position="274"/>
    </location>
</feature>
<gene>
    <name evidence="2" type="ORF">ODALV1_LOCUS12915</name>
</gene>
<organism evidence="2 3">
    <name type="scientific">Orchesella dallaii</name>
    <dbReference type="NCBI Taxonomy" id="48710"/>
    <lineage>
        <taxon>Eukaryota</taxon>
        <taxon>Metazoa</taxon>
        <taxon>Ecdysozoa</taxon>
        <taxon>Arthropoda</taxon>
        <taxon>Hexapoda</taxon>
        <taxon>Collembola</taxon>
        <taxon>Entomobryomorpha</taxon>
        <taxon>Entomobryoidea</taxon>
        <taxon>Orchesellidae</taxon>
        <taxon>Orchesellinae</taxon>
        <taxon>Orchesella</taxon>
    </lineage>
</organism>
<proteinExistence type="predicted"/>
<protein>
    <recommendedName>
        <fullName evidence="1">BTB domain-containing protein</fullName>
    </recommendedName>
</protein>
<dbReference type="InterPro" id="IPR000210">
    <property type="entry name" value="BTB/POZ_dom"/>
</dbReference>
<evidence type="ECO:0000259" key="1">
    <source>
        <dbReference type="PROSITE" id="PS50097"/>
    </source>
</evidence>
<dbReference type="CDD" id="cd18186">
    <property type="entry name" value="BTB_POZ_ZBTB_KLHL-like"/>
    <property type="match status" value="1"/>
</dbReference>
<accession>A0ABP1QMD6</accession>
<comment type="caution">
    <text evidence="2">The sequence shown here is derived from an EMBL/GenBank/DDBJ whole genome shotgun (WGS) entry which is preliminary data.</text>
</comment>
<dbReference type="Pfam" id="PF00651">
    <property type="entry name" value="BTB"/>
    <property type="match status" value="1"/>
</dbReference>
<name>A0ABP1QMD6_9HEXA</name>
<evidence type="ECO:0000313" key="2">
    <source>
        <dbReference type="EMBL" id="CAL8108229.1"/>
    </source>
</evidence>
<keyword evidence="3" id="KW-1185">Reference proteome</keyword>